<dbReference type="GO" id="GO:0006654">
    <property type="term" value="P:phosphatidic acid biosynthetic process"/>
    <property type="evidence" value="ECO:0007669"/>
    <property type="project" value="TreeGrafter"/>
</dbReference>
<protein>
    <recommendedName>
        <fullName evidence="5">Phospholipid/glycerol acyltransferase domain-containing protein</fullName>
    </recommendedName>
</protein>
<gene>
    <name evidence="6" type="ORF">METZ01_LOCUS57733</name>
</gene>
<dbReference type="SMART" id="SM00563">
    <property type="entry name" value="PlsC"/>
    <property type="match status" value="1"/>
</dbReference>
<reference evidence="6" key="1">
    <citation type="submission" date="2018-05" db="EMBL/GenBank/DDBJ databases">
        <authorList>
            <person name="Lanie J.A."/>
            <person name="Ng W.-L."/>
            <person name="Kazmierczak K.M."/>
            <person name="Andrzejewski T.M."/>
            <person name="Davidsen T.M."/>
            <person name="Wayne K.J."/>
            <person name="Tettelin H."/>
            <person name="Glass J.I."/>
            <person name="Rusch D."/>
            <person name="Podicherti R."/>
            <person name="Tsui H.-C.T."/>
            <person name="Winkler M.E."/>
        </authorList>
    </citation>
    <scope>NUCLEOTIDE SEQUENCE</scope>
</reference>
<dbReference type="CDD" id="cd07989">
    <property type="entry name" value="LPLAT_AGPAT-like"/>
    <property type="match status" value="1"/>
</dbReference>
<dbReference type="SUPFAM" id="SSF69593">
    <property type="entry name" value="Glycerol-3-phosphate (1)-acyltransferase"/>
    <property type="match status" value="1"/>
</dbReference>
<dbReference type="PANTHER" id="PTHR10434:SF59">
    <property type="entry name" value="1-ACYL-SN-GLYCEROL-3-PHOSPHATE ACYLTRANSFERASE"/>
    <property type="match status" value="1"/>
</dbReference>
<keyword evidence="2" id="KW-0443">Lipid metabolism</keyword>
<dbReference type="AlphaFoldDB" id="A0A381SN49"/>
<evidence type="ECO:0000259" key="5">
    <source>
        <dbReference type="SMART" id="SM00563"/>
    </source>
</evidence>
<dbReference type="Pfam" id="PF01553">
    <property type="entry name" value="Acyltransferase"/>
    <property type="match status" value="1"/>
</dbReference>
<sequence>MDSAALMYASGMGFNQFGMVAAKDYFFENEKRKNSLPLLMNLIPADRKSNRQTIARLMAACREFLQPGDRAIIIYPEGTRSLNGEMAPLKKGPAMIASELNIPIVPAYMHGTFASLPKFGKFPKPRRINVYFGEPIHPQRLAKRDETIRLIYTELTTELAKRIRALYDQHHGR</sequence>
<keyword evidence="2" id="KW-0594">Phospholipid biosynthesis</keyword>
<keyword evidence="3" id="KW-1208">Phospholipid metabolism</keyword>
<feature type="domain" description="Phospholipid/glycerol acyltransferase" evidence="5">
    <location>
        <begin position="1"/>
        <end position="112"/>
    </location>
</feature>
<keyword evidence="1" id="KW-0808">Transferase</keyword>
<evidence type="ECO:0000256" key="1">
    <source>
        <dbReference type="ARBA" id="ARBA00022679"/>
    </source>
</evidence>
<dbReference type="InterPro" id="IPR002123">
    <property type="entry name" value="Plipid/glycerol_acylTrfase"/>
</dbReference>
<accession>A0A381SN49</accession>
<organism evidence="6">
    <name type="scientific">marine metagenome</name>
    <dbReference type="NCBI Taxonomy" id="408172"/>
    <lineage>
        <taxon>unclassified sequences</taxon>
        <taxon>metagenomes</taxon>
        <taxon>ecological metagenomes</taxon>
    </lineage>
</organism>
<dbReference type="GO" id="GO:0003841">
    <property type="term" value="F:1-acylglycerol-3-phosphate O-acyltransferase activity"/>
    <property type="evidence" value="ECO:0007669"/>
    <property type="project" value="TreeGrafter"/>
</dbReference>
<evidence type="ECO:0000256" key="3">
    <source>
        <dbReference type="ARBA" id="ARBA00023264"/>
    </source>
</evidence>
<name>A0A381SN49_9ZZZZ</name>
<proteinExistence type="predicted"/>
<dbReference type="EMBL" id="UINC01003274">
    <property type="protein sequence ID" value="SVA04879.1"/>
    <property type="molecule type" value="Genomic_DNA"/>
</dbReference>
<keyword evidence="4" id="KW-0012">Acyltransferase</keyword>
<keyword evidence="2" id="KW-0444">Lipid biosynthesis</keyword>
<evidence type="ECO:0000313" key="6">
    <source>
        <dbReference type="EMBL" id="SVA04879.1"/>
    </source>
</evidence>
<dbReference type="PANTHER" id="PTHR10434">
    <property type="entry name" value="1-ACYL-SN-GLYCEROL-3-PHOSPHATE ACYLTRANSFERASE"/>
    <property type="match status" value="1"/>
</dbReference>
<evidence type="ECO:0000256" key="4">
    <source>
        <dbReference type="ARBA" id="ARBA00023315"/>
    </source>
</evidence>
<evidence type="ECO:0000256" key="2">
    <source>
        <dbReference type="ARBA" id="ARBA00023209"/>
    </source>
</evidence>